<evidence type="ECO:0008006" key="3">
    <source>
        <dbReference type="Google" id="ProtNLM"/>
    </source>
</evidence>
<proteinExistence type="predicted"/>
<reference evidence="2" key="1">
    <citation type="journal article" date="2019" name="Sci. Rep.">
        <title>Draft genome of Tanacetum cinerariifolium, the natural source of mosquito coil.</title>
        <authorList>
            <person name="Yamashiro T."/>
            <person name="Shiraishi A."/>
            <person name="Satake H."/>
            <person name="Nakayama K."/>
        </authorList>
    </citation>
    <scope>NUCLEOTIDE SEQUENCE</scope>
</reference>
<evidence type="ECO:0000313" key="2">
    <source>
        <dbReference type="EMBL" id="GFC99420.1"/>
    </source>
</evidence>
<feature type="non-terminal residue" evidence="2">
    <location>
        <position position="173"/>
    </location>
</feature>
<name>A0A699SP26_TANCI</name>
<organism evidence="2">
    <name type="scientific">Tanacetum cinerariifolium</name>
    <name type="common">Dalmatian daisy</name>
    <name type="synonym">Chrysanthemum cinerariifolium</name>
    <dbReference type="NCBI Taxonomy" id="118510"/>
    <lineage>
        <taxon>Eukaryota</taxon>
        <taxon>Viridiplantae</taxon>
        <taxon>Streptophyta</taxon>
        <taxon>Embryophyta</taxon>
        <taxon>Tracheophyta</taxon>
        <taxon>Spermatophyta</taxon>
        <taxon>Magnoliopsida</taxon>
        <taxon>eudicotyledons</taxon>
        <taxon>Gunneridae</taxon>
        <taxon>Pentapetalae</taxon>
        <taxon>asterids</taxon>
        <taxon>campanulids</taxon>
        <taxon>Asterales</taxon>
        <taxon>Asteraceae</taxon>
        <taxon>Asteroideae</taxon>
        <taxon>Anthemideae</taxon>
        <taxon>Anthemidinae</taxon>
        <taxon>Tanacetum</taxon>
    </lineage>
</organism>
<sequence>SHVEFNFVESPSNHDALVDSPQKFDHLEEFSGPLIPIHIAEEERIRREHAEYISHMEDNDYQREEIDIVTNTDDVLPPGFENDDSDGEVDAIEELHVDNSISNTEHELSDNEASDFDNPSIPRPPPEPPDEEFDFELDAGEEISIVMNIIVDFDCLKPRDEFDVSNDENDDYY</sequence>
<protein>
    <recommendedName>
        <fullName evidence="3">Reverse transcriptase domain-containing protein</fullName>
    </recommendedName>
</protein>
<accession>A0A699SP26</accession>
<dbReference type="EMBL" id="BKCJ011178315">
    <property type="protein sequence ID" value="GFC99420.1"/>
    <property type="molecule type" value="Genomic_DNA"/>
</dbReference>
<comment type="caution">
    <text evidence="2">The sequence shown here is derived from an EMBL/GenBank/DDBJ whole genome shotgun (WGS) entry which is preliminary data.</text>
</comment>
<evidence type="ECO:0000256" key="1">
    <source>
        <dbReference type="SAM" id="MobiDB-lite"/>
    </source>
</evidence>
<dbReference type="AlphaFoldDB" id="A0A699SP26"/>
<gene>
    <name evidence="2" type="ORF">Tci_871390</name>
</gene>
<feature type="non-terminal residue" evidence="2">
    <location>
        <position position="1"/>
    </location>
</feature>
<feature type="region of interest" description="Disordered" evidence="1">
    <location>
        <begin position="99"/>
        <end position="133"/>
    </location>
</feature>